<feature type="domain" description="Solute-binding protein family 5" evidence="2">
    <location>
        <begin position="94"/>
        <end position="446"/>
    </location>
</feature>
<sequence length="532" mass="55727">MSIHFAGAPLGRRSRWAAFPVAAALLLTACSTASSGNGEDSGKGSGTSVGDTLTYAVAAAPTLDPYKANLDPNSSTNINLAYAALIRMNPDRTFTGDLAKSFGYTDKKNKVFQLKLRPGVKFADGTPVDAAAVVASLKHFRKVGVNAASWGGSISSITAPDPSTVVIKNSTSNPVMPMLMSQALLSGSIISPAGLADPGKLAKETFGAGPYTLDPAATVPNDHYTYTANPNYWNKAQQRWKKVVVRIIPDGNATVQAIQTNQVDAAIVGPDAGSALTAAGLQHVKAGTAMMGMVLADRSGTIAAPLKDVRVRQALNHAIDRAAVAKAIFGDFAEPTSQTSIPGYDGYSKALDTRYPYDRAQAKSLLADAGYPNGFTLKVETQGFFGINVVTQAVIAQWKKIGVKVKLTTDAQPPQWIANVMSGKFPVTGFGYGALPTYLSAQNFMLPTPNPFNPFGTGDKKLNQLLTKAAAEPDPAKQAAAYQQATARLSELSWFAPVARVAGILVVGDRLGDIDKAGNGSLPDVLSLQPAA</sequence>
<keyword evidence="1" id="KW-0732">Signal</keyword>
<dbReference type="InterPro" id="IPR039424">
    <property type="entry name" value="SBP_5"/>
</dbReference>
<evidence type="ECO:0000313" key="3">
    <source>
        <dbReference type="EMBL" id="MFC4471741.1"/>
    </source>
</evidence>
<dbReference type="InterPro" id="IPR030678">
    <property type="entry name" value="Peptide/Ni-bd"/>
</dbReference>
<dbReference type="SUPFAM" id="SSF53850">
    <property type="entry name" value="Periplasmic binding protein-like II"/>
    <property type="match status" value="1"/>
</dbReference>
<accession>A0ABV8Z5B2</accession>
<evidence type="ECO:0000256" key="1">
    <source>
        <dbReference type="SAM" id="SignalP"/>
    </source>
</evidence>
<reference evidence="4" key="1">
    <citation type="journal article" date="2019" name="Int. J. Syst. Evol. Microbiol.">
        <title>The Global Catalogue of Microorganisms (GCM) 10K type strain sequencing project: providing services to taxonomists for standard genome sequencing and annotation.</title>
        <authorList>
            <consortium name="The Broad Institute Genomics Platform"/>
            <consortium name="The Broad Institute Genome Sequencing Center for Infectious Disease"/>
            <person name="Wu L."/>
            <person name="Ma J."/>
        </authorList>
    </citation>
    <scope>NUCLEOTIDE SEQUENCE [LARGE SCALE GENOMIC DNA]</scope>
    <source>
        <strain evidence="4">DT43</strain>
    </source>
</reference>
<dbReference type="Gene3D" id="3.40.190.10">
    <property type="entry name" value="Periplasmic binding protein-like II"/>
    <property type="match status" value="1"/>
</dbReference>
<dbReference type="PANTHER" id="PTHR30290">
    <property type="entry name" value="PERIPLASMIC BINDING COMPONENT OF ABC TRANSPORTER"/>
    <property type="match status" value="1"/>
</dbReference>
<protein>
    <submittedName>
        <fullName evidence="3">ABC transporter substrate-binding protein</fullName>
    </submittedName>
</protein>
<dbReference type="Gene3D" id="3.10.105.10">
    <property type="entry name" value="Dipeptide-binding Protein, Domain 3"/>
    <property type="match status" value="1"/>
</dbReference>
<name>A0ABV8Z5B2_9ACTN</name>
<dbReference type="RefSeq" id="WP_386354319.1">
    <property type="nucleotide sequence ID" value="NZ_JBHSFG010000095.1"/>
</dbReference>
<evidence type="ECO:0000313" key="4">
    <source>
        <dbReference type="Proteomes" id="UP001596012"/>
    </source>
</evidence>
<dbReference type="Proteomes" id="UP001596012">
    <property type="component" value="Unassembled WGS sequence"/>
</dbReference>
<comment type="caution">
    <text evidence="3">The sequence shown here is derived from an EMBL/GenBank/DDBJ whole genome shotgun (WGS) entry which is preliminary data.</text>
</comment>
<proteinExistence type="predicted"/>
<dbReference type="EMBL" id="JBHSFG010000095">
    <property type="protein sequence ID" value="MFC4471741.1"/>
    <property type="molecule type" value="Genomic_DNA"/>
</dbReference>
<keyword evidence="4" id="KW-1185">Reference proteome</keyword>
<organism evidence="3 4">
    <name type="scientific">Streptomyces xiangluensis</name>
    <dbReference type="NCBI Taxonomy" id="2665720"/>
    <lineage>
        <taxon>Bacteria</taxon>
        <taxon>Bacillati</taxon>
        <taxon>Actinomycetota</taxon>
        <taxon>Actinomycetes</taxon>
        <taxon>Kitasatosporales</taxon>
        <taxon>Streptomycetaceae</taxon>
        <taxon>Streptomyces</taxon>
    </lineage>
</organism>
<evidence type="ECO:0000259" key="2">
    <source>
        <dbReference type="Pfam" id="PF00496"/>
    </source>
</evidence>
<dbReference type="Pfam" id="PF00496">
    <property type="entry name" value="SBP_bac_5"/>
    <property type="match status" value="1"/>
</dbReference>
<feature type="chain" id="PRO_5046202535" evidence="1">
    <location>
        <begin position="36"/>
        <end position="532"/>
    </location>
</feature>
<dbReference type="PIRSF" id="PIRSF002741">
    <property type="entry name" value="MppA"/>
    <property type="match status" value="1"/>
</dbReference>
<gene>
    <name evidence="3" type="ORF">ACFPH6_45885</name>
</gene>
<dbReference type="InterPro" id="IPR000914">
    <property type="entry name" value="SBP_5_dom"/>
</dbReference>
<feature type="signal peptide" evidence="1">
    <location>
        <begin position="1"/>
        <end position="35"/>
    </location>
</feature>